<dbReference type="EMBL" id="AP022561">
    <property type="protein sequence ID" value="BBX09648.1"/>
    <property type="molecule type" value="Genomic_DNA"/>
</dbReference>
<protein>
    <recommendedName>
        <fullName evidence="4">WD40 domain-containing protein</fullName>
    </recommendedName>
</protein>
<evidence type="ECO:0000256" key="1">
    <source>
        <dbReference type="SAM" id="SignalP"/>
    </source>
</evidence>
<dbReference type="Proteomes" id="UP000467327">
    <property type="component" value="Chromosome"/>
</dbReference>
<dbReference type="SUPFAM" id="SSF82171">
    <property type="entry name" value="DPP6 N-terminal domain-like"/>
    <property type="match status" value="1"/>
</dbReference>
<dbReference type="AlphaFoldDB" id="A0AAD1MDJ4"/>
<sequence length="621" mass="66638">MFPGSVRYKLLSLFVVMTTTVAAVVIARPPVASAAQPPSLEPFEVEQVLSFSLPPGVTVDSADVAPDDQHLVVEVMIAGNSQIATTDLNGGAYQCISCGVATNATKIKAMGDSKRIWFANTSGQQGGGAGHIDYQILECAPSIYDCQTKTSRKVQFPAGGSLLTGQNREAKPDWYGEYVTWNEVNPIEGTRMSIARLTLNGDQYTLTDQRIFNPTWVKKTDFAADLANAAHFYEGASWNNGGRTLKYQTTSTGLNYDIWLLDTATGDRRPLTSDLDYNEAGEIAPDGRTTYFSSARGLNRMTVFTQLVRPALIDSASFGQIGRVSLWNNRRCMNEPWLMDTAIGQQEDGYSGQPIVIDPAWTIRGWSWFDDSTRALVNEQPGPGSTGKQTRISILKFPARTPTVPQTPIHQDPAKIAQWSVPVKDFNPLMGRIRPVRLLKGKYSGTALVSYFGAYASGRFSVSYANYSDDGATFLDGVETVLVVLAPLTATWSANLTSRGARQGYLRGLVVVGPDSNYLGGVESAINGVKLAGIPTQKNCPTRSQPPLSISFPAGGNRVLVTAAIPEDPQARPVRGAKVSLGPLTVTTNDEGLAVIPLVPGATVSAEAGGFQPATQVVGSA</sequence>
<evidence type="ECO:0000313" key="2">
    <source>
        <dbReference type="EMBL" id="BBX09648.1"/>
    </source>
</evidence>
<dbReference type="InterPro" id="IPR011042">
    <property type="entry name" value="6-blade_b-propeller_TolB-like"/>
</dbReference>
<evidence type="ECO:0000313" key="3">
    <source>
        <dbReference type="Proteomes" id="UP000467327"/>
    </source>
</evidence>
<keyword evidence="1" id="KW-0732">Signal</keyword>
<feature type="signal peptide" evidence="1">
    <location>
        <begin position="1"/>
        <end position="34"/>
    </location>
</feature>
<organism evidence="2 3">
    <name type="scientific">Mycolicibacterium aichiense</name>
    <dbReference type="NCBI Taxonomy" id="1799"/>
    <lineage>
        <taxon>Bacteria</taxon>
        <taxon>Bacillati</taxon>
        <taxon>Actinomycetota</taxon>
        <taxon>Actinomycetes</taxon>
        <taxon>Mycobacteriales</taxon>
        <taxon>Mycobacteriaceae</taxon>
        <taxon>Mycolicibacterium</taxon>
    </lineage>
</organism>
<proteinExistence type="predicted"/>
<reference evidence="2 3" key="1">
    <citation type="journal article" date="2019" name="Emerg. Microbes Infect.">
        <title>Comprehensive subspecies identification of 175 nontuberculous mycobacteria species based on 7547 genomic profiles.</title>
        <authorList>
            <person name="Matsumoto Y."/>
            <person name="Kinjo T."/>
            <person name="Motooka D."/>
            <person name="Nabeya D."/>
            <person name="Jung N."/>
            <person name="Uechi K."/>
            <person name="Horii T."/>
            <person name="Iida T."/>
            <person name="Fujita J."/>
            <person name="Nakamura S."/>
        </authorList>
    </citation>
    <scope>NUCLEOTIDE SEQUENCE [LARGE SCALE GENOMIC DNA]</scope>
    <source>
        <strain evidence="2 3">JCM 6376</strain>
    </source>
</reference>
<keyword evidence="3" id="KW-1185">Reference proteome</keyword>
<evidence type="ECO:0008006" key="4">
    <source>
        <dbReference type="Google" id="ProtNLM"/>
    </source>
</evidence>
<feature type="chain" id="PRO_5042120952" description="WD40 domain-containing protein" evidence="1">
    <location>
        <begin position="35"/>
        <end position="621"/>
    </location>
</feature>
<dbReference type="KEGG" id="maic:MAIC_44510"/>
<name>A0AAD1MDJ4_9MYCO</name>
<gene>
    <name evidence="2" type="ORF">MAIC_44510</name>
</gene>
<dbReference type="Gene3D" id="2.120.10.30">
    <property type="entry name" value="TolB, C-terminal domain"/>
    <property type="match status" value="1"/>
</dbReference>
<accession>A0AAD1MDJ4</accession>